<dbReference type="Proteomes" id="UP001232148">
    <property type="component" value="Unassembled WGS sequence"/>
</dbReference>
<keyword evidence="1" id="KW-0812">Transmembrane</keyword>
<keyword evidence="3" id="KW-1185">Reference proteome</keyword>
<keyword evidence="1" id="KW-0472">Membrane</keyword>
<evidence type="ECO:0000256" key="1">
    <source>
        <dbReference type="SAM" id="Phobius"/>
    </source>
</evidence>
<protein>
    <submittedName>
        <fullName evidence="2">Uncharacterized protein</fullName>
    </submittedName>
</protein>
<keyword evidence="1" id="KW-1133">Transmembrane helix</keyword>
<feature type="transmembrane region" description="Helical" evidence="1">
    <location>
        <begin position="77"/>
        <end position="99"/>
    </location>
</feature>
<evidence type="ECO:0000313" key="2">
    <source>
        <dbReference type="EMBL" id="KAK2020612.1"/>
    </source>
</evidence>
<proteinExistence type="predicted"/>
<sequence length="153" mass="17395">MGTKTSQSQLWPADDCLETALTESIILWVLWSMLYLEKSLLAFVLIMVLPYSPGLIHGLCGYDATLVFSLHAKLMLLIPHFLFFFVSFLSCCLVGDAISDGRRTGKRRRKKKQRKHCNSVLIVITESIDSHEYMRLMRCSQLVQALARRTAVA</sequence>
<reference evidence="2" key="1">
    <citation type="submission" date="2021-06" db="EMBL/GenBank/DDBJ databases">
        <title>Comparative genomics, transcriptomics and evolutionary studies reveal genomic signatures of adaptation to plant cell wall in hemibiotrophic fungi.</title>
        <authorList>
            <consortium name="DOE Joint Genome Institute"/>
            <person name="Baroncelli R."/>
            <person name="Diaz J.F."/>
            <person name="Benocci T."/>
            <person name="Peng M."/>
            <person name="Battaglia E."/>
            <person name="Haridas S."/>
            <person name="Andreopoulos W."/>
            <person name="Labutti K."/>
            <person name="Pangilinan J."/>
            <person name="Floch G.L."/>
            <person name="Makela M.R."/>
            <person name="Henrissat B."/>
            <person name="Grigoriev I.V."/>
            <person name="Crouch J.A."/>
            <person name="De Vries R.P."/>
            <person name="Sukno S.A."/>
            <person name="Thon M.R."/>
        </authorList>
    </citation>
    <scope>NUCLEOTIDE SEQUENCE</scope>
    <source>
        <strain evidence="2">MAFF235873</strain>
    </source>
</reference>
<comment type="caution">
    <text evidence="2">The sequence shown here is derived from an EMBL/GenBank/DDBJ whole genome shotgun (WGS) entry which is preliminary data.</text>
</comment>
<gene>
    <name evidence="2" type="ORF">LX32DRAFT_305223</name>
</gene>
<dbReference type="AlphaFoldDB" id="A0AAD9H297"/>
<evidence type="ECO:0000313" key="3">
    <source>
        <dbReference type="Proteomes" id="UP001232148"/>
    </source>
</evidence>
<accession>A0AAD9H297</accession>
<dbReference type="EMBL" id="MU843205">
    <property type="protein sequence ID" value="KAK2020612.1"/>
    <property type="molecule type" value="Genomic_DNA"/>
</dbReference>
<name>A0AAD9H297_9PEZI</name>
<organism evidence="2 3">
    <name type="scientific">Colletotrichum zoysiae</name>
    <dbReference type="NCBI Taxonomy" id="1216348"/>
    <lineage>
        <taxon>Eukaryota</taxon>
        <taxon>Fungi</taxon>
        <taxon>Dikarya</taxon>
        <taxon>Ascomycota</taxon>
        <taxon>Pezizomycotina</taxon>
        <taxon>Sordariomycetes</taxon>
        <taxon>Hypocreomycetidae</taxon>
        <taxon>Glomerellales</taxon>
        <taxon>Glomerellaceae</taxon>
        <taxon>Colletotrichum</taxon>
        <taxon>Colletotrichum graminicola species complex</taxon>
    </lineage>
</organism>
<feature type="transmembrane region" description="Helical" evidence="1">
    <location>
        <begin position="40"/>
        <end position="57"/>
    </location>
</feature>